<evidence type="ECO:0000313" key="2">
    <source>
        <dbReference type="EMBL" id="EMR09495.1"/>
    </source>
</evidence>
<dbReference type="Proteomes" id="UP000011958">
    <property type="component" value="Unassembled WGS sequence"/>
</dbReference>
<comment type="caution">
    <text evidence="2">The sequence shown here is derived from an EMBL/GenBank/DDBJ whole genome shotgun (WGS) entry which is preliminary data.</text>
</comment>
<sequence length="232" mass="27138">MANPPSLVKNGEKNLKNWRESLNNLLSLEKNRERREKLLKEASKSYWDDFQGMKYHQGKKWIAPNYLLNKDQALYIANFYGRTLLNVTTDTTPFIESSAASLVSIFSSKSGEEHIKSFLSPKLYLEVPDLKYIYINLQESFIKAILVRLFSKNIRNSISKEYHNTYFFINKLPKDIKENMMITNMYVGYIYLVDNQSQIRWAGCGNATKEEKENLIICSQKLIKEYKKSVEC</sequence>
<dbReference type="HOGENOM" id="CLU_047290_0_1_1"/>
<dbReference type="PANTHER" id="PTHR28106:SF1">
    <property type="entry name" value="MITOCHONDRIAL ATPASE COMPLEX SUBUNIT ATP10"/>
    <property type="match status" value="1"/>
</dbReference>
<evidence type="ECO:0008006" key="4">
    <source>
        <dbReference type="Google" id="ProtNLM"/>
    </source>
</evidence>
<feature type="coiled-coil region" evidence="1">
    <location>
        <begin position="8"/>
        <end position="45"/>
    </location>
</feature>
<gene>
    <name evidence="2" type="ORF">PNEG_02084</name>
</gene>
<name>M7P6I7_PNEMU</name>
<organism evidence="2 3">
    <name type="scientific">Pneumocystis murina (strain B123)</name>
    <name type="common">Mouse pneumocystis pneumonia agent</name>
    <name type="synonym">Pneumocystis carinii f. sp. muris</name>
    <dbReference type="NCBI Taxonomy" id="1069680"/>
    <lineage>
        <taxon>Eukaryota</taxon>
        <taxon>Fungi</taxon>
        <taxon>Dikarya</taxon>
        <taxon>Ascomycota</taxon>
        <taxon>Taphrinomycotina</taxon>
        <taxon>Pneumocystomycetes</taxon>
        <taxon>Pneumocystaceae</taxon>
        <taxon>Pneumocystis</taxon>
    </lineage>
</organism>
<dbReference type="AlphaFoldDB" id="M7P6I7"/>
<dbReference type="EMBL" id="AFWA02000012">
    <property type="protein sequence ID" value="EMR09495.1"/>
    <property type="molecule type" value="Genomic_DNA"/>
</dbReference>
<accession>M7P6I7</accession>
<proteinExistence type="predicted"/>
<dbReference type="InterPro" id="IPR007849">
    <property type="entry name" value="ATP10"/>
</dbReference>
<protein>
    <recommendedName>
        <fullName evidence="4">Mitochondrial ATPase complex subunit ATP10</fullName>
    </recommendedName>
</protein>
<dbReference type="GO" id="GO:0033615">
    <property type="term" value="P:mitochondrial proton-transporting ATP synthase complex assembly"/>
    <property type="evidence" value="ECO:0007669"/>
    <property type="project" value="TreeGrafter"/>
</dbReference>
<dbReference type="GeneID" id="19895778"/>
<dbReference type="GO" id="GO:0005743">
    <property type="term" value="C:mitochondrial inner membrane"/>
    <property type="evidence" value="ECO:0007669"/>
    <property type="project" value="TreeGrafter"/>
</dbReference>
<dbReference type="PANTHER" id="PTHR28106">
    <property type="entry name" value="MITOCHONDRIAL ATPASE COMPLEX SUBUNIT ATP10"/>
    <property type="match status" value="1"/>
</dbReference>
<evidence type="ECO:0000313" key="3">
    <source>
        <dbReference type="Proteomes" id="UP000011958"/>
    </source>
</evidence>
<dbReference type="Pfam" id="PF05176">
    <property type="entry name" value="ATP-synt_10"/>
    <property type="match status" value="1"/>
</dbReference>
<keyword evidence="1" id="KW-0175">Coiled coil</keyword>
<reference evidence="3" key="1">
    <citation type="journal article" date="2016" name="Nat. Commun.">
        <title>Genome analysis of three Pneumocystis species reveals adaptation mechanisms to life exclusively in mammalian hosts.</title>
        <authorList>
            <person name="Ma L."/>
            <person name="Chen Z."/>
            <person name="Huang D.W."/>
            <person name="Kutty G."/>
            <person name="Ishihara M."/>
            <person name="Wang H."/>
            <person name="Abouelleil A."/>
            <person name="Bishop L."/>
            <person name="Davey E."/>
            <person name="Deng R."/>
            <person name="Deng X."/>
            <person name="Fan L."/>
            <person name="Fantoni G."/>
            <person name="Fitzgerald M."/>
            <person name="Gogineni E."/>
            <person name="Goldberg J.M."/>
            <person name="Handley G."/>
            <person name="Hu X."/>
            <person name="Huber C."/>
            <person name="Jiao X."/>
            <person name="Jones K."/>
            <person name="Levin J.Z."/>
            <person name="Liu Y."/>
            <person name="Macdonald P."/>
            <person name="Melnikov A."/>
            <person name="Raley C."/>
            <person name="Sassi M."/>
            <person name="Sherman B.T."/>
            <person name="Song X."/>
            <person name="Sykes S."/>
            <person name="Tran B."/>
            <person name="Walsh L."/>
            <person name="Xia Y."/>
            <person name="Yang J."/>
            <person name="Young S."/>
            <person name="Zeng Q."/>
            <person name="Zheng X."/>
            <person name="Stephens R."/>
            <person name="Nusbaum C."/>
            <person name="Birren B.W."/>
            <person name="Azadi P."/>
            <person name="Lempicki R.A."/>
            <person name="Cuomo C.A."/>
            <person name="Kovacs J.A."/>
        </authorList>
    </citation>
    <scope>NUCLEOTIDE SEQUENCE [LARGE SCALE GENOMIC DNA]</scope>
    <source>
        <strain evidence="3">B123</strain>
    </source>
</reference>
<dbReference type="RefSeq" id="XP_007874063.1">
    <property type="nucleotide sequence ID" value="XM_007875872.1"/>
</dbReference>
<dbReference type="eggNOG" id="KOG4614">
    <property type="taxonomic scope" value="Eukaryota"/>
</dbReference>
<dbReference type="OrthoDB" id="17089at2759"/>
<keyword evidence="3" id="KW-1185">Reference proteome</keyword>
<evidence type="ECO:0000256" key="1">
    <source>
        <dbReference type="SAM" id="Coils"/>
    </source>
</evidence>
<dbReference type="STRING" id="1069680.M7P6I7"/>
<dbReference type="OMA" id="YFPNFHG"/>
<dbReference type="VEuPathDB" id="FungiDB:PNEG_02084"/>